<sequence>MISFKYLFYTIIVPGSILIPLLVFVPRYKTAKKEERLLFFYLITAGLINLVAIILSLYGMPNLPLLHLYTIMEAAFLLGYFQLIFKEPFIKKAIGLIMVLFPILCILNFSFLQSLFTFNTYTRPLEAILITFFCLLYLYKSGFAEDWTKQSTSWFNAGILIYFPAAFIIFILSNYMLASKNVAMNTIVWNVHAALVLLMYVVWARGFRLAGHGR</sequence>
<feature type="transmembrane region" description="Helical" evidence="1">
    <location>
        <begin position="64"/>
        <end position="81"/>
    </location>
</feature>
<keyword evidence="1" id="KW-0472">Membrane</keyword>
<reference evidence="2 3" key="1">
    <citation type="submission" date="2024-01" db="EMBL/GenBank/DDBJ databases">
        <title>Pedobacter sp. nov., isolated from fresh soil.</title>
        <authorList>
            <person name="Le N.T.T."/>
        </authorList>
    </citation>
    <scope>NUCLEOTIDE SEQUENCE [LARGE SCALE GENOMIC DNA]</scope>
    <source>
        <strain evidence="2 3">KR3-3</strain>
    </source>
</reference>
<feature type="transmembrane region" description="Helical" evidence="1">
    <location>
        <begin position="183"/>
        <end position="204"/>
    </location>
</feature>
<gene>
    <name evidence="2" type="ORF">VRU48_07230</name>
</gene>
<feature type="transmembrane region" description="Helical" evidence="1">
    <location>
        <begin position="93"/>
        <end position="115"/>
    </location>
</feature>
<dbReference type="Proteomes" id="UP001336835">
    <property type="component" value="Unassembled WGS sequence"/>
</dbReference>
<evidence type="ECO:0000313" key="3">
    <source>
        <dbReference type="Proteomes" id="UP001336835"/>
    </source>
</evidence>
<evidence type="ECO:0000256" key="1">
    <source>
        <dbReference type="SAM" id="Phobius"/>
    </source>
</evidence>
<evidence type="ECO:0000313" key="2">
    <source>
        <dbReference type="EMBL" id="MEE1944891.1"/>
    </source>
</evidence>
<feature type="transmembrane region" description="Helical" evidence="1">
    <location>
        <begin position="6"/>
        <end position="25"/>
    </location>
</feature>
<organism evidence="2 3">
    <name type="scientific">Pedobacter albus</name>
    <dbReference type="NCBI Taxonomy" id="3113905"/>
    <lineage>
        <taxon>Bacteria</taxon>
        <taxon>Pseudomonadati</taxon>
        <taxon>Bacteroidota</taxon>
        <taxon>Sphingobacteriia</taxon>
        <taxon>Sphingobacteriales</taxon>
        <taxon>Sphingobacteriaceae</taxon>
        <taxon>Pedobacter</taxon>
    </lineage>
</organism>
<feature type="transmembrane region" description="Helical" evidence="1">
    <location>
        <begin position="37"/>
        <end position="58"/>
    </location>
</feature>
<keyword evidence="1" id="KW-1133">Transmembrane helix</keyword>
<keyword evidence="1" id="KW-0812">Transmembrane</keyword>
<feature type="transmembrane region" description="Helical" evidence="1">
    <location>
        <begin position="159"/>
        <end position="177"/>
    </location>
</feature>
<keyword evidence="3" id="KW-1185">Reference proteome</keyword>
<dbReference type="RefSeq" id="WP_330107250.1">
    <property type="nucleotide sequence ID" value="NZ_JAZDQT010000001.1"/>
</dbReference>
<name>A0ABU7I6G7_9SPHI</name>
<protein>
    <submittedName>
        <fullName evidence="2">Uncharacterized protein</fullName>
    </submittedName>
</protein>
<accession>A0ABU7I6G7</accession>
<proteinExistence type="predicted"/>
<comment type="caution">
    <text evidence="2">The sequence shown here is derived from an EMBL/GenBank/DDBJ whole genome shotgun (WGS) entry which is preliminary data.</text>
</comment>
<feature type="transmembrane region" description="Helical" evidence="1">
    <location>
        <begin position="121"/>
        <end position="139"/>
    </location>
</feature>
<dbReference type="EMBL" id="JAZDQT010000001">
    <property type="protein sequence ID" value="MEE1944891.1"/>
    <property type="molecule type" value="Genomic_DNA"/>
</dbReference>